<feature type="domain" description="Phosphotyrosine protein phosphatase I" evidence="2">
    <location>
        <begin position="6"/>
        <end position="144"/>
    </location>
</feature>
<dbReference type="EMBL" id="BMIF01000002">
    <property type="protein sequence ID" value="GGA59823.1"/>
    <property type="molecule type" value="Genomic_DNA"/>
</dbReference>
<dbReference type="SMART" id="SM00226">
    <property type="entry name" value="LMWPc"/>
    <property type="match status" value="1"/>
</dbReference>
<dbReference type="Gene3D" id="3.40.50.2300">
    <property type="match status" value="1"/>
</dbReference>
<dbReference type="InterPro" id="IPR023485">
    <property type="entry name" value="Ptyr_pPase"/>
</dbReference>
<dbReference type="Pfam" id="PF01451">
    <property type="entry name" value="LMWPc"/>
    <property type="match status" value="1"/>
</dbReference>
<sequence>MTEKIYNVLFLCTGNSARSILAEATMNHVGQGRFKAFSAGSMPKGEVHPLAIQTLTNVGISTEGLRSKAWDEFATPDAPKMDFVFTVCDNAAGEVCPVWPGQPMTAHWGIEDPADADGPEFVKQAAFEDASRFMRNRIAAFMSLPLTSIDRMSLQSKLRGIGAMDGTTSPDGEDA</sequence>
<evidence type="ECO:0000259" key="2">
    <source>
        <dbReference type="SMART" id="SM00226"/>
    </source>
</evidence>
<dbReference type="CDD" id="cd16345">
    <property type="entry name" value="LMWP_ArsC"/>
    <property type="match status" value="1"/>
</dbReference>
<comment type="caution">
    <text evidence="3">The sequence shown here is derived from an EMBL/GenBank/DDBJ whole genome shotgun (WGS) entry which is preliminary data.</text>
</comment>
<keyword evidence="4" id="KW-1185">Reference proteome</keyword>
<evidence type="ECO:0000313" key="4">
    <source>
        <dbReference type="Proteomes" id="UP000636264"/>
    </source>
</evidence>
<name>A0A916RKU0_9HYPH</name>
<evidence type="ECO:0000256" key="1">
    <source>
        <dbReference type="ARBA" id="ARBA00022849"/>
    </source>
</evidence>
<dbReference type="InterPro" id="IPR036196">
    <property type="entry name" value="Ptyr_pPase_sf"/>
</dbReference>
<reference evidence="3" key="1">
    <citation type="journal article" date="2014" name="Int. J. Syst. Evol. Microbiol.">
        <title>Complete genome sequence of Corynebacterium casei LMG S-19264T (=DSM 44701T), isolated from a smear-ripened cheese.</title>
        <authorList>
            <consortium name="US DOE Joint Genome Institute (JGI-PGF)"/>
            <person name="Walter F."/>
            <person name="Albersmeier A."/>
            <person name="Kalinowski J."/>
            <person name="Ruckert C."/>
        </authorList>
    </citation>
    <scope>NUCLEOTIDE SEQUENCE</scope>
    <source>
        <strain evidence="3">CGMCC 1.15320</strain>
    </source>
</reference>
<proteinExistence type="predicted"/>
<dbReference type="GO" id="GO:0046685">
    <property type="term" value="P:response to arsenic-containing substance"/>
    <property type="evidence" value="ECO:0007669"/>
    <property type="project" value="UniProtKB-KW"/>
</dbReference>
<dbReference type="SUPFAM" id="SSF52788">
    <property type="entry name" value="Phosphotyrosine protein phosphatases I"/>
    <property type="match status" value="1"/>
</dbReference>
<dbReference type="PANTHER" id="PTHR43428:SF1">
    <property type="entry name" value="ARSENATE REDUCTASE"/>
    <property type="match status" value="1"/>
</dbReference>
<reference evidence="3" key="2">
    <citation type="submission" date="2020-09" db="EMBL/GenBank/DDBJ databases">
        <authorList>
            <person name="Sun Q."/>
            <person name="Zhou Y."/>
        </authorList>
    </citation>
    <scope>NUCLEOTIDE SEQUENCE</scope>
    <source>
        <strain evidence="3">CGMCC 1.15320</strain>
    </source>
</reference>
<dbReference type="AlphaFoldDB" id="A0A916RKU0"/>
<evidence type="ECO:0000313" key="3">
    <source>
        <dbReference type="EMBL" id="GGA59823.1"/>
    </source>
</evidence>
<keyword evidence="1" id="KW-0059">Arsenical resistance</keyword>
<dbReference type="Proteomes" id="UP000636264">
    <property type="component" value="Unassembled WGS sequence"/>
</dbReference>
<protein>
    <submittedName>
        <fullName evidence="3">Arsenate reductase</fullName>
    </submittedName>
</protein>
<organism evidence="3 4">
    <name type="scientific">Nitratireductor aestuarii</name>
    <dbReference type="NCBI Taxonomy" id="1735103"/>
    <lineage>
        <taxon>Bacteria</taxon>
        <taxon>Pseudomonadati</taxon>
        <taxon>Pseudomonadota</taxon>
        <taxon>Alphaproteobacteria</taxon>
        <taxon>Hyphomicrobiales</taxon>
        <taxon>Phyllobacteriaceae</taxon>
        <taxon>Nitratireductor</taxon>
    </lineage>
</organism>
<dbReference type="RefSeq" id="WP_188720031.1">
    <property type="nucleotide sequence ID" value="NZ_BMIF01000002.1"/>
</dbReference>
<gene>
    <name evidence="3" type="ORF">GCM10011385_12030</name>
</gene>
<accession>A0A916RKU0</accession>
<dbReference type="PANTHER" id="PTHR43428">
    <property type="entry name" value="ARSENATE REDUCTASE"/>
    <property type="match status" value="1"/>
</dbReference>